<dbReference type="InterPro" id="IPR004045">
    <property type="entry name" value="Glutathione_S-Trfase_N"/>
</dbReference>
<dbReference type="SFLD" id="SFLDS00019">
    <property type="entry name" value="Glutathione_Transferase_(cytos"/>
    <property type="match status" value="1"/>
</dbReference>
<reference evidence="4" key="1">
    <citation type="journal article" date="2019" name="Int. J. Syst. Evol. Microbiol.">
        <title>The Global Catalogue of Microorganisms (GCM) 10K type strain sequencing project: providing services to taxonomists for standard genome sequencing and annotation.</title>
        <authorList>
            <consortium name="The Broad Institute Genomics Platform"/>
            <consortium name="The Broad Institute Genome Sequencing Center for Infectious Disease"/>
            <person name="Wu L."/>
            <person name="Ma J."/>
        </authorList>
    </citation>
    <scope>NUCLEOTIDE SEQUENCE [LARGE SCALE GENOMIC DNA]</scope>
    <source>
        <strain evidence="4">CGMCC 1.15297</strain>
    </source>
</reference>
<dbReference type="PROSITE" id="PS50405">
    <property type="entry name" value="GST_CTER"/>
    <property type="match status" value="1"/>
</dbReference>
<dbReference type="Pfam" id="PF13409">
    <property type="entry name" value="GST_N_2"/>
    <property type="match status" value="1"/>
</dbReference>
<dbReference type="InterPro" id="IPR010987">
    <property type="entry name" value="Glutathione-S-Trfase_C-like"/>
</dbReference>
<evidence type="ECO:0000259" key="1">
    <source>
        <dbReference type="PROSITE" id="PS50404"/>
    </source>
</evidence>
<gene>
    <name evidence="3" type="ORF">GCM10010923_12220</name>
</gene>
<dbReference type="PANTHER" id="PTHR44051:SF9">
    <property type="entry name" value="GLUTATHIONE S-TRANSFERASE 1"/>
    <property type="match status" value="1"/>
</dbReference>
<dbReference type="EMBL" id="BMID01000001">
    <property type="protein sequence ID" value="GGA04454.1"/>
    <property type="molecule type" value="Genomic_DNA"/>
</dbReference>
<proteinExistence type="predicted"/>
<sequence>MLTLHHLEYSQSFRILWLLEELEADYNLRKYDRDPETRLAPTELKELSPLGTAPVITDDEGLVLAESNAVIDHILDSHPDSTLRPGAGDPTRPDYLFWFHAGNGSLMPMQFMNGILTVMTARTPALLRPVVKKVTGKVREMLVQPRLKAIFDQMEADLGPNEWLAGDKLTAADITLSYSIFSAEAQGRIGADRPNIRRWLQQVRDLPSFQRATEKDGRETMVFSF</sequence>
<evidence type="ECO:0000313" key="3">
    <source>
        <dbReference type="EMBL" id="GGA04454.1"/>
    </source>
</evidence>
<dbReference type="InterPro" id="IPR004046">
    <property type="entry name" value="GST_C"/>
</dbReference>
<organism evidence="3 4">
    <name type="scientific">Blastomonas marina</name>
    <dbReference type="NCBI Taxonomy" id="1867408"/>
    <lineage>
        <taxon>Bacteria</taxon>
        <taxon>Pseudomonadati</taxon>
        <taxon>Pseudomonadota</taxon>
        <taxon>Alphaproteobacteria</taxon>
        <taxon>Sphingomonadales</taxon>
        <taxon>Sphingomonadaceae</taxon>
        <taxon>Blastomonas</taxon>
    </lineage>
</organism>
<dbReference type="SUPFAM" id="SSF52833">
    <property type="entry name" value="Thioredoxin-like"/>
    <property type="match status" value="1"/>
</dbReference>
<feature type="domain" description="GST C-terminal" evidence="2">
    <location>
        <begin position="88"/>
        <end position="223"/>
    </location>
</feature>
<dbReference type="InterPro" id="IPR036249">
    <property type="entry name" value="Thioredoxin-like_sf"/>
</dbReference>
<dbReference type="SFLD" id="SFLDG00358">
    <property type="entry name" value="Main_(cytGST)"/>
    <property type="match status" value="1"/>
</dbReference>
<accession>A0ABQ1FA49</accession>
<dbReference type="InterPro" id="IPR036282">
    <property type="entry name" value="Glutathione-S-Trfase_C_sf"/>
</dbReference>
<dbReference type="CDD" id="cd03046">
    <property type="entry name" value="GST_N_GTT1_like"/>
    <property type="match status" value="1"/>
</dbReference>
<dbReference type="SUPFAM" id="SSF47616">
    <property type="entry name" value="GST C-terminal domain-like"/>
    <property type="match status" value="1"/>
</dbReference>
<evidence type="ECO:0000313" key="4">
    <source>
        <dbReference type="Proteomes" id="UP000603317"/>
    </source>
</evidence>
<dbReference type="Gene3D" id="1.20.1050.10">
    <property type="match status" value="1"/>
</dbReference>
<name>A0ABQ1FA49_9SPHN</name>
<feature type="domain" description="GST N-terminal" evidence="1">
    <location>
        <begin position="1"/>
        <end position="82"/>
    </location>
</feature>
<dbReference type="SFLD" id="SFLDG01150">
    <property type="entry name" value="Main.1:_Beta-like"/>
    <property type="match status" value="1"/>
</dbReference>
<dbReference type="PANTHER" id="PTHR44051">
    <property type="entry name" value="GLUTATHIONE S-TRANSFERASE-RELATED"/>
    <property type="match status" value="1"/>
</dbReference>
<protein>
    <submittedName>
        <fullName evidence="3">Glutathione S-transferase</fullName>
    </submittedName>
</protein>
<dbReference type="Proteomes" id="UP000603317">
    <property type="component" value="Unassembled WGS sequence"/>
</dbReference>
<keyword evidence="4" id="KW-1185">Reference proteome</keyword>
<dbReference type="RefSeq" id="WP_188641859.1">
    <property type="nucleotide sequence ID" value="NZ_BMID01000001.1"/>
</dbReference>
<dbReference type="Gene3D" id="3.40.30.10">
    <property type="entry name" value="Glutaredoxin"/>
    <property type="match status" value="1"/>
</dbReference>
<comment type="caution">
    <text evidence="3">The sequence shown here is derived from an EMBL/GenBank/DDBJ whole genome shotgun (WGS) entry which is preliminary data.</text>
</comment>
<dbReference type="Pfam" id="PF00043">
    <property type="entry name" value="GST_C"/>
    <property type="match status" value="1"/>
</dbReference>
<dbReference type="InterPro" id="IPR040079">
    <property type="entry name" value="Glutathione_S-Trfase"/>
</dbReference>
<dbReference type="PROSITE" id="PS50404">
    <property type="entry name" value="GST_NTER"/>
    <property type="match status" value="1"/>
</dbReference>
<evidence type="ECO:0000259" key="2">
    <source>
        <dbReference type="PROSITE" id="PS50405"/>
    </source>
</evidence>